<keyword evidence="7" id="KW-1185">Reference proteome</keyword>
<dbReference type="PROSITE" id="PS50125">
    <property type="entry name" value="GUANYLATE_CYCLASE_2"/>
    <property type="match status" value="1"/>
</dbReference>
<protein>
    <submittedName>
        <fullName evidence="6">Adenylate/guanylate cyclase domain-containing protein</fullName>
    </submittedName>
</protein>
<dbReference type="InterPro" id="IPR012675">
    <property type="entry name" value="Beta-grasp_dom_sf"/>
</dbReference>
<sequence length="344" mass="36393">MLIAWTRYLGWGLFAVLVAVGATYAIKSVLSRRQSVRVSYVDGPEVWAPKGLTLLEVSRLRGVPHASLCGGRGRCTTCRVLIEHGAEKLHPPSPAEARALAAVGAVPGVRLACQIVPVAPTTVFRIFQPDGRRKHRTHASQGEEKKLALLFLDMRGFTARTTGQLPYDVVFLLNRFFDAVVPAVNREGGTIDKYLGDGFLAIFETATPESSAQAALRAIEGIAQELDRFNAQLSDEGQGPVAIGIGAHLGEVVLGEIGAIGQSPRTLIGDTVNTASRLEGVTKEHGVQAMISAPLLAAAGHAPAAELMVELTLRGVHAPLAAWPVKHAHDLAAQLDALPATGTA</sequence>
<evidence type="ECO:0000313" key="6">
    <source>
        <dbReference type="EMBL" id="MFC6759057.1"/>
    </source>
</evidence>
<comment type="caution">
    <text evidence="6">The sequence shown here is derived from an EMBL/GenBank/DDBJ whole genome shotgun (WGS) entry which is preliminary data.</text>
</comment>
<dbReference type="SMART" id="SM00044">
    <property type="entry name" value="CYCc"/>
    <property type="match status" value="1"/>
</dbReference>
<dbReference type="CDD" id="cd00207">
    <property type="entry name" value="fer2"/>
    <property type="match status" value="1"/>
</dbReference>
<evidence type="ECO:0000256" key="1">
    <source>
        <dbReference type="ARBA" id="ARBA00004651"/>
    </source>
</evidence>
<name>A0ABW2B1C2_9RHOB</name>
<dbReference type="Pfam" id="PF00211">
    <property type="entry name" value="Guanylate_cyc"/>
    <property type="match status" value="1"/>
</dbReference>
<keyword evidence="3" id="KW-0472">Membrane</keyword>
<dbReference type="Pfam" id="PF00111">
    <property type="entry name" value="Fer2"/>
    <property type="match status" value="1"/>
</dbReference>
<organism evidence="6 7">
    <name type="scientific">Sulfitobacter porphyrae</name>
    <dbReference type="NCBI Taxonomy" id="1246864"/>
    <lineage>
        <taxon>Bacteria</taxon>
        <taxon>Pseudomonadati</taxon>
        <taxon>Pseudomonadota</taxon>
        <taxon>Alphaproteobacteria</taxon>
        <taxon>Rhodobacterales</taxon>
        <taxon>Roseobacteraceae</taxon>
        <taxon>Sulfitobacter</taxon>
    </lineage>
</organism>
<feature type="domain" description="2Fe-2S ferredoxin-type" evidence="5">
    <location>
        <begin position="34"/>
        <end position="130"/>
    </location>
</feature>
<keyword evidence="2" id="KW-1003">Cell membrane</keyword>
<dbReference type="PANTHER" id="PTHR43081:SF17">
    <property type="entry name" value="BLL5647 PROTEIN"/>
    <property type="match status" value="1"/>
</dbReference>
<dbReference type="PANTHER" id="PTHR43081">
    <property type="entry name" value="ADENYLATE CYCLASE, TERMINAL-DIFFERENTIATION SPECIFIC-RELATED"/>
    <property type="match status" value="1"/>
</dbReference>
<dbReference type="InterPro" id="IPR001041">
    <property type="entry name" value="2Fe-2S_ferredoxin-type"/>
</dbReference>
<dbReference type="SUPFAM" id="SSF55073">
    <property type="entry name" value="Nucleotide cyclase"/>
    <property type="match status" value="1"/>
</dbReference>
<reference evidence="7" key="1">
    <citation type="journal article" date="2019" name="Int. J. Syst. Evol. Microbiol.">
        <title>The Global Catalogue of Microorganisms (GCM) 10K type strain sequencing project: providing services to taxonomists for standard genome sequencing and annotation.</title>
        <authorList>
            <consortium name="The Broad Institute Genomics Platform"/>
            <consortium name="The Broad Institute Genome Sequencing Center for Infectious Disease"/>
            <person name="Wu L."/>
            <person name="Ma J."/>
        </authorList>
    </citation>
    <scope>NUCLEOTIDE SEQUENCE [LARGE SCALE GENOMIC DNA]</scope>
    <source>
        <strain evidence="7">CCUG 66188</strain>
    </source>
</reference>
<evidence type="ECO:0000259" key="4">
    <source>
        <dbReference type="PROSITE" id="PS50125"/>
    </source>
</evidence>
<dbReference type="CDD" id="cd07302">
    <property type="entry name" value="CHD"/>
    <property type="match status" value="1"/>
</dbReference>
<dbReference type="InterPro" id="IPR029787">
    <property type="entry name" value="Nucleotide_cyclase"/>
</dbReference>
<gene>
    <name evidence="6" type="ORF">ACFQFQ_05355</name>
</gene>
<dbReference type="InterPro" id="IPR050697">
    <property type="entry name" value="Adenylyl/Guanylyl_Cyclase_3/4"/>
</dbReference>
<evidence type="ECO:0000256" key="2">
    <source>
        <dbReference type="ARBA" id="ARBA00022475"/>
    </source>
</evidence>
<comment type="subcellular location">
    <subcellularLocation>
        <location evidence="1">Cell membrane</location>
        <topology evidence="1">Multi-pass membrane protein</topology>
    </subcellularLocation>
</comment>
<evidence type="ECO:0000259" key="5">
    <source>
        <dbReference type="PROSITE" id="PS51085"/>
    </source>
</evidence>
<dbReference type="Gene3D" id="3.30.70.1230">
    <property type="entry name" value="Nucleotide cyclase"/>
    <property type="match status" value="1"/>
</dbReference>
<accession>A0ABW2B1C2</accession>
<dbReference type="Gene3D" id="3.10.20.30">
    <property type="match status" value="1"/>
</dbReference>
<dbReference type="Proteomes" id="UP001596353">
    <property type="component" value="Unassembled WGS sequence"/>
</dbReference>
<evidence type="ECO:0000313" key="7">
    <source>
        <dbReference type="Proteomes" id="UP001596353"/>
    </source>
</evidence>
<dbReference type="EMBL" id="JBHSWG010000001">
    <property type="protein sequence ID" value="MFC6759057.1"/>
    <property type="molecule type" value="Genomic_DNA"/>
</dbReference>
<dbReference type="SUPFAM" id="SSF54292">
    <property type="entry name" value="2Fe-2S ferredoxin-like"/>
    <property type="match status" value="1"/>
</dbReference>
<dbReference type="InterPro" id="IPR001054">
    <property type="entry name" value="A/G_cyclase"/>
</dbReference>
<feature type="domain" description="Guanylate cyclase" evidence="4">
    <location>
        <begin position="148"/>
        <end position="279"/>
    </location>
</feature>
<proteinExistence type="predicted"/>
<dbReference type="PROSITE" id="PS51085">
    <property type="entry name" value="2FE2S_FER_2"/>
    <property type="match status" value="1"/>
</dbReference>
<dbReference type="InterPro" id="IPR036010">
    <property type="entry name" value="2Fe-2S_ferredoxin-like_sf"/>
</dbReference>
<evidence type="ECO:0000256" key="3">
    <source>
        <dbReference type="ARBA" id="ARBA00023136"/>
    </source>
</evidence>